<evidence type="ECO:0000313" key="8">
    <source>
        <dbReference type="EMBL" id="PSH56662.1"/>
    </source>
</evidence>
<comment type="caution">
    <text evidence="8">The sequence shown here is derived from an EMBL/GenBank/DDBJ whole genome shotgun (WGS) entry which is preliminary data.</text>
</comment>
<dbReference type="SMART" id="SM00382">
    <property type="entry name" value="AAA"/>
    <property type="match status" value="2"/>
</dbReference>
<dbReference type="Gene3D" id="3.40.50.300">
    <property type="entry name" value="P-loop containing nucleotide triphosphate hydrolases"/>
    <property type="match status" value="2"/>
</dbReference>
<protein>
    <recommendedName>
        <fullName evidence="7">ABC transporter domain-containing protein</fullName>
    </recommendedName>
</protein>
<dbReference type="GO" id="GO:0005524">
    <property type="term" value="F:ATP binding"/>
    <property type="evidence" value="ECO:0007669"/>
    <property type="project" value="UniProtKB-KW"/>
</dbReference>
<evidence type="ECO:0000256" key="5">
    <source>
        <dbReference type="ARBA" id="ARBA00022741"/>
    </source>
</evidence>
<dbReference type="GO" id="GO:0016887">
    <property type="term" value="F:ATP hydrolysis activity"/>
    <property type="evidence" value="ECO:0007669"/>
    <property type="project" value="InterPro"/>
</dbReference>
<proteinExistence type="inferred from homology"/>
<dbReference type="InterPro" id="IPR050107">
    <property type="entry name" value="ABC_carbohydrate_import_ATPase"/>
</dbReference>
<sequence>MLRATDISKKFGASQALRSVSVEFNRGEVVSLVGENGAGKSTLLKMLAAVFPWDEGRAVMDGKIYAPTSLIDAERQGVALVFQELNVNKSLSIAENVMLGRLRDYRKFGFVNWSRLHRDAQEILDRLEAGISVSDDVTTLDLGKLKTIEVARALAANPQFIFFDESTAFLNNQEARRLLKVIWNLRAQDLGVAFVSHHLNEVFEISDRLIVLKDGALVGSFPAEEMTESHLHELMVGRDLAGGLFPVARKIIPAGKPSFAAREISAASGAGPFTFEVPEGAILGIGGLKGSGGDALLQLVMGTEGIMAGNMSFLGAEYRPANPRAAWRNGIAYVPGDRAGEGLIPEFAIAENLTLAVRPNHAWGLNDRSTGKAIAQDMVDRLRIKISNLSAATSSLSGGNMQKVVLGKCLATQPKMLLLNNPTRGVDVGAKAEIYRLIRELADQGMTILMVTEDLSELIGMADQIIVTRRGAISKTFEPGARPSEEEVVKWMM</sequence>
<dbReference type="CDD" id="cd03216">
    <property type="entry name" value="ABC_Carb_Monos_I"/>
    <property type="match status" value="1"/>
</dbReference>
<dbReference type="SUPFAM" id="SSF52540">
    <property type="entry name" value="P-loop containing nucleoside triphosphate hydrolases"/>
    <property type="match status" value="2"/>
</dbReference>
<dbReference type="PANTHER" id="PTHR43790:SF9">
    <property type="entry name" value="GALACTOFURANOSE TRANSPORTER ATP-BINDING PROTEIN YTFR"/>
    <property type="match status" value="1"/>
</dbReference>
<evidence type="ECO:0000313" key="9">
    <source>
        <dbReference type="Proteomes" id="UP000241158"/>
    </source>
</evidence>
<gene>
    <name evidence="8" type="ORF">CU100_14960</name>
</gene>
<dbReference type="PROSITE" id="PS00211">
    <property type="entry name" value="ABC_TRANSPORTER_1"/>
    <property type="match status" value="1"/>
</dbReference>
<reference evidence="9" key="1">
    <citation type="submission" date="2017-11" db="EMBL/GenBank/DDBJ databases">
        <authorList>
            <person name="Kuznetsova I."/>
            <person name="Sazanova A."/>
            <person name="Chirak E."/>
            <person name="Safronova V."/>
            <person name="Willems A."/>
        </authorList>
    </citation>
    <scope>NUCLEOTIDE SEQUENCE [LARGE SCALE GENOMIC DNA]</scope>
    <source>
        <strain evidence="9">PEPV15</strain>
    </source>
</reference>
<evidence type="ECO:0000259" key="7">
    <source>
        <dbReference type="PROSITE" id="PS50893"/>
    </source>
</evidence>
<dbReference type="RefSeq" id="WP_106717410.1">
    <property type="nucleotide sequence ID" value="NZ_JACHXT010000003.1"/>
</dbReference>
<keyword evidence="4" id="KW-0677">Repeat</keyword>
<keyword evidence="6" id="KW-0067">ATP-binding</keyword>
<feature type="domain" description="ABC transporter" evidence="7">
    <location>
        <begin position="2"/>
        <end position="239"/>
    </location>
</feature>
<dbReference type="InterPro" id="IPR003593">
    <property type="entry name" value="AAA+_ATPase"/>
</dbReference>
<evidence type="ECO:0000256" key="4">
    <source>
        <dbReference type="ARBA" id="ARBA00022737"/>
    </source>
</evidence>
<dbReference type="InterPro" id="IPR027417">
    <property type="entry name" value="P-loop_NTPase"/>
</dbReference>
<dbReference type="OrthoDB" id="7808262at2"/>
<evidence type="ECO:0000256" key="3">
    <source>
        <dbReference type="ARBA" id="ARBA00022597"/>
    </source>
</evidence>
<keyword evidence="2" id="KW-0813">Transport</keyword>
<dbReference type="InterPro" id="IPR017871">
    <property type="entry name" value="ABC_transporter-like_CS"/>
</dbReference>
<dbReference type="InterPro" id="IPR003439">
    <property type="entry name" value="ABC_transporter-like_ATP-bd"/>
</dbReference>
<evidence type="ECO:0000256" key="1">
    <source>
        <dbReference type="ARBA" id="ARBA00005417"/>
    </source>
</evidence>
<dbReference type="CDD" id="cd03215">
    <property type="entry name" value="ABC_Carb_Monos_II"/>
    <property type="match status" value="1"/>
</dbReference>
<keyword evidence="3" id="KW-0762">Sugar transport</keyword>
<dbReference type="PANTHER" id="PTHR43790">
    <property type="entry name" value="CARBOHYDRATE TRANSPORT ATP-BINDING PROTEIN MG119-RELATED"/>
    <property type="match status" value="1"/>
</dbReference>
<comment type="similarity">
    <text evidence="1">Belongs to the ABC transporter superfamily.</text>
</comment>
<keyword evidence="5" id="KW-0547">Nucleotide-binding</keyword>
<name>A0A2P7AR15_9HYPH</name>
<dbReference type="Pfam" id="PF00005">
    <property type="entry name" value="ABC_tran"/>
    <property type="match status" value="2"/>
</dbReference>
<evidence type="ECO:0000256" key="6">
    <source>
        <dbReference type="ARBA" id="ARBA00022840"/>
    </source>
</evidence>
<dbReference type="AlphaFoldDB" id="A0A2P7AR15"/>
<evidence type="ECO:0000256" key="2">
    <source>
        <dbReference type="ARBA" id="ARBA00022448"/>
    </source>
</evidence>
<feature type="domain" description="ABC transporter" evidence="7">
    <location>
        <begin position="252"/>
        <end position="492"/>
    </location>
</feature>
<keyword evidence="9" id="KW-1185">Reference proteome</keyword>
<dbReference type="Proteomes" id="UP000241158">
    <property type="component" value="Unassembled WGS sequence"/>
</dbReference>
<dbReference type="PROSITE" id="PS50893">
    <property type="entry name" value="ABC_TRANSPORTER_2"/>
    <property type="match status" value="2"/>
</dbReference>
<dbReference type="EMBL" id="PGGN01000003">
    <property type="protein sequence ID" value="PSH56662.1"/>
    <property type="molecule type" value="Genomic_DNA"/>
</dbReference>
<accession>A0A2P7AR15</accession>
<organism evidence="8 9">
    <name type="scientific">Phyllobacterium endophyticum</name>
    <dbReference type="NCBI Taxonomy" id="1149773"/>
    <lineage>
        <taxon>Bacteria</taxon>
        <taxon>Pseudomonadati</taxon>
        <taxon>Pseudomonadota</taxon>
        <taxon>Alphaproteobacteria</taxon>
        <taxon>Hyphomicrobiales</taxon>
        <taxon>Phyllobacteriaceae</taxon>
        <taxon>Phyllobacterium</taxon>
    </lineage>
</organism>